<dbReference type="Proteomes" id="UP000183015">
    <property type="component" value="Unassembled WGS sequence"/>
</dbReference>
<accession>A0A1H7IW34</accession>
<protein>
    <submittedName>
        <fullName evidence="2">Uncharacterized protein</fullName>
    </submittedName>
</protein>
<keyword evidence="3" id="KW-1185">Reference proteome</keyword>
<feature type="region of interest" description="Disordered" evidence="1">
    <location>
        <begin position="14"/>
        <end position="34"/>
    </location>
</feature>
<evidence type="ECO:0000256" key="1">
    <source>
        <dbReference type="SAM" id="MobiDB-lite"/>
    </source>
</evidence>
<dbReference type="AlphaFoldDB" id="A0A1H7IW34"/>
<gene>
    <name evidence="2" type="ORF">SAMN05414137_10310</name>
</gene>
<dbReference type="EMBL" id="FOAZ01000003">
    <property type="protein sequence ID" value="SEK65897.1"/>
    <property type="molecule type" value="Genomic_DNA"/>
</dbReference>
<evidence type="ECO:0000313" key="3">
    <source>
        <dbReference type="Proteomes" id="UP000183015"/>
    </source>
</evidence>
<proteinExistence type="predicted"/>
<evidence type="ECO:0000313" key="2">
    <source>
        <dbReference type="EMBL" id="SEK65897.1"/>
    </source>
</evidence>
<organism evidence="2 3">
    <name type="scientific">Streptacidiphilus jiangxiensis</name>
    <dbReference type="NCBI Taxonomy" id="235985"/>
    <lineage>
        <taxon>Bacteria</taxon>
        <taxon>Bacillati</taxon>
        <taxon>Actinomycetota</taxon>
        <taxon>Actinomycetes</taxon>
        <taxon>Kitasatosporales</taxon>
        <taxon>Streptomycetaceae</taxon>
        <taxon>Streptacidiphilus</taxon>
    </lineage>
</organism>
<name>A0A1H7IW34_STRJI</name>
<dbReference type="STRING" id="235985.SAMN05414137_10310"/>
<sequence length="204" mass="22127">MAATGKSYQAALKDIQASQQGGGEGVPAEPVDSATEREDFIDSVRDADLPEVVKVCLFELASAISEDCQSWEGSGHDVPYDKIALASAIGVSPGTVELCMDIAIETGWVRTVSDERVCLREPHADLYYLLQALEDDGVPIQDVAVYRGRLAAFSAETDRLRSRPGVSVRRLRWAMHELGYEDCSQLAACTGSPFARSATASWNR</sequence>
<reference evidence="3" key="1">
    <citation type="submission" date="2016-10" db="EMBL/GenBank/DDBJ databases">
        <authorList>
            <person name="Varghese N."/>
        </authorList>
    </citation>
    <scope>NUCLEOTIDE SEQUENCE [LARGE SCALE GENOMIC DNA]</scope>
    <source>
        <strain evidence="3">DSM 45096 / BCRC 16803 / CGMCC 4.1857 / CIP 109030 / JCM 12277 / KCTC 19219 / NBRC 100920 / 33214</strain>
    </source>
</reference>